<dbReference type="GO" id="GO:0006426">
    <property type="term" value="P:glycyl-tRNA aminoacylation"/>
    <property type="evidence" value="ECO:0007669"/>
    <property type="project" value="UniProtKB-UniRule"/>
</dbReference>
<dbReference type="PROSITE" id="PS50861">
    <property type="entry name" value="AA_TRNA_LIGASE_II_GLYAB"/>
    <property type="match status" value="1"/>
</dbReference>
<comment type="caution">
    <text evidence="9">The sequence shown here is derived from an EMBL/GenBank/DDBJ whole genome shotgun (WGS) entry which is preliminary data.</text>
</comment>
<keyword evidence="2 8" id="KW-0436">Ligase</keyword>
<keyword evidence="4 8" id="KW-0067">ATP-binding</keyword>
<dbReference type="EC" id="6.1.1.14" evidence="8"/>
<dbReference type="PANTHER" id="PTHR30075">
    <property type="entry name" value="GLYCYL-TRNA SYNTHETASE"/>
    <property type="match status" value="1"/>
</dbReference>
<evidence type="ECO:0000256" key="3">
    <source>
        <dbReference type="ARBA" id="ARBA00022741"/>
    </source>
</evidence>
<keyword evidence="5 8" id="KW-0648">Protein biosynthesis</keyword>
<dbReference type="RefSeq" id="WP_149333589.1">
    <property type="nucleotide sequence ID" value="NZ_BJJW01000002.1"/>
</dbReference>
<keyword evidence="6 8" id="KW-0030">Aminoacyl-tRNA synthetase</keyword>
<sequence>MSTFLLEIGLEEVPAHLVTSSESQLVARTKEFLAAHRLTVGDIKPFSTPRRLALQLCDVAEESEALSEEKRGPSIERAKDENGEWSKAAQGFARGQGATPEAFEVRDGYVWLTKHTTGVPANQILSQIGEEVVSQMKFTTYMKWANHSFLYVRPIRWLVALLDEQVINFNVLDIATGRVTRGHRFLSTEHVTISDAQAYEETLQSAYVLADAENRKAQIKSQLETIANRNHWVLSLDNAPAQDLLEEVNNIVEWPTAFSGSFDQKYLEVPDEVLITSMREHQRFFYVRDATGKLLPHFLSVRNGDTAHLDNVIAGNEKVLVARLEDAEFFYREDQQKKIADYMAKVKTLVFHEKIGTVYEHMQRVGLLAEKLADALDFDDDKKTDLARAAEIYKFDLMTGMVGEFDELQGVMGEHYARLFGENEHVATAIREHYMPTSANGNIAKSDVGAVLAIADKLDAIVTFFAANLIPSGSNDPYGLRRAATGVVRTLTTKHWHIALQPVLAEFMAATGAVTASADLMAVLSFVVDRVRKLALDDDIRQDIVSAGTDNFATADIVYLTDRIQVLANHAHDNNFREVISALTRVARLAEKTPVSLNVNPQLFENETEKALYAATSELQLVALEANGAEALYQALAALQMPISAYFDATMVNVDNEQIKNNRYAQLNIINQLIAGLGNLEDIVIK</sequence>
<dbReference type="Pfam" id="PF02092">
    <property type="entry name" value="tRNA_synt_2f"/>
    <property type="match status" value="1"/>
</dbReference>
<evidence type="ECO:0000256" key="2">
    <source>
        <dbReference type="ARBA" id="ARBA00022598"/>
    </source>
</evidence>
<dbReference type="SUPFAM" id="SSF109604">
    <property type="entry name" value="HD-domain/PDEase-like"/>
    <property type="match status" value="1"/>
</dbReference>
<dbReference type="Proteomes" id="UP000323274">
    <property type="component" value="Unassembled WGS sequence"/>
</dbReference>
<organism evidence="9 10">
    <name type="scientific">Leuconostoc citreum</name>
    <dbReference type="NCBI Taxonomy" id="33964"/>
    <lineage>
        <taxon>Bacteria</taxon>
        <taxon>Bacillati</taxon>
        <taxon>Bacillota</taxon>
        <taxon>Bacilli</taxon>
        <taxon>Lactobacillales</taxon>
        <taxon>Lactobacillaceae</taxon>
        <taxon>Leuconostoc</taxon>
    </lineage>
</organism>
<evidence type="ECO:0000256" key="7">
    <source>
        <dbReference type="ARBA" id="ARBA00047937"/>
    </source>
</evidence>
<evidence type="ECO:0000313" key="10">
    <source>
        <dbReference type="Proteomes" id="UP000323274"/>
    </source>
</evidence>
<keyword evidence="8" id="KW-0963">Cytoplasm</keyword>
<gene>
    <name evidence="8 9" type="primary">glyS</name>
    <name evidence="9" type="ORF">LCIT_02220</name>
</gene>
<dbReference type="PRINTS" id="PR01045">
    <property type="entry name" value="TRNASYNTHGB"/>
</dbReference>
<dbReference type="InterPro" id="IPR015944">
    <property type="entry name" value="Gly-tRNA-synth_bsu"/>
</dbReference>
<comment type="catalytic activity">
    <reaction evidence="7 8">
        <text>tRNA(Gly) + glycine + ATP = glycyl-tRNA(Gly) + AMP + diphosphate</text>
        <dbReference type="Rhea" id="RHEA:16013"/>
        <dbReference type="Rhea" id="RHEA-COMP:9664"/>
        <dbReference type="Rhea" id="RHEA-COMP:9683"/>
        <dbReference type="ChEBI" id="CHEBI:30616"/>
        <dbReference type="ChEBI" id="CHEBI:33019"/>
        <dbReference type="ChEBI" id="CHEBI:57305"/>
        <dbReference type="ChEBI" id="CHEBI:78442"/>
        <dbReference type="ChEBI" id="CHEBI:78522"/>
        <dbReference type="ChEBI" id="CHEBI:456215"/>
        <dbReference type="EC" id="6.1.1.14"/>
    </reaction>
</comment>
<evidence type="ECO:0000256" key="1">
    <source>
        <dbReference type="ARBA" id="ARBA00008226"/>
    </source>
</evidence>
<accession>A0A5A5TWQ5</accession>
<comment type="subunit">
    <text evidence="8">Tetramer of two alpha and two beta subunits.</text>
</comment>
<comment type="similarity">
    <text evidence="1 8">Belongs to the class-II aminoacyl-tRNA synthetase family.</text>
</comment>
<comment type="subcellular location">
    <subcellularLocation>
        <location evidence="8">Cytoplasm</location>
    </subcellularLocation>
</comment>
<dbReference type="HAMAP" id="MF_00255">
    <property type="entry name" value="Gly_tRNA_synth_beta"/>
    <property type="match status" value="1"/>
</dbReference>
<dbReference type="GO" id="GO:0004820">
    <property type="term" value="F:glycine-tRNA ligase activity"/>
    <property type="evidence" value="ECO:0007669"/>
    <property type="project" value="UniProtKB-UniRule"/>
</dbReference>
<dbReference type="GO" id="GO:0005524">
    <property type="term" value="F:ATP binding"/>
    <property type="evidence" value="ECO:0007669"/>
    <property type="project" value="UniProtKB-UniRule"/>
</dbReference>
<name>A0A5A5TWQ5_LEUCI</name>
<evidence type="ECO:0000256" key="8">
    <source>
        <dbReference type="HAMAP-Rule" id="MF_00255"/>
    </source>
</evidence>
<proteinExistence type="inferred from homology"/>
<reference evidence="9 10" key="1">
    <citation type="submission" date="2019-04" db="EMBL/GenBank/DDBJ databases">
        <title>A pseudo-fructophilic Leuconostoc citreum strain F192-5 isolated from peel of satsuma mandarin: the first report for isolation and characterization of strain-dependent fructophilic-like characteristics.</title>
        <authorList>
            <person name="Maeno S."/>
            <person name="Tanizawa Y."/>
            <person name="Kajikawa A."/>
            <person name="Kanesaki Y."/>
            <person name="Kubota E."/>
            <person name="Arita M."/>
            <person name="Leon D."/>
            <person name="Endo A."/>
        </authorList>
    </citation>
    <scope>NUCLEOTIDE SEQUENCE [LARGE SCALE GENOMIC DNA]</scope>
    <source>
        <strain evidence="9 10">F192-5</strain>
    </source>
</reference>
<dbReference type="GO" id="GO:0005829">
    <property type="term" value="C:cytosol"/>
    <property type="evidence" value="ECO:0007669"/>
    <property type="project" value="TreeGrafter"/>
</dbReference>
<evidence type="ECO:0000256" key="4">
    <source>
        <dbReference type="ARBA" id="ARBA00022840"/>
    </source>
</evidence>
<dbReference type="AlphaFoldDB" id="A0A5A5TWQ5"/>
<dbReference type="EMBL" id="BJJW01000002">
    <property type="protein sequence ID" value="GDZ82980.1"/>
    <property type="molecule type" value="Genomic_DNA"/>
</dbReference>
<dbReference type="InterPro" id="IPR006194">
    <property type="entry name" value="Gly-tRNA-synth_heterodimer"/>
</dbReference>
<keyword evidence="3 8" id="KW-0547">Nucleotide-binding</keyword>
<protein>
    <recommendedName>
        <fullName evidence="8">Glycine--tRNA ligase beta subunit</fullName>
        <ecNumber evidence="8">6.1.1.14</ecNumber>
    </recommendedName>
    <alternativeName>
        <fullName evidence="8">Glycyl-tRNA synthetase beta subunit</fullName>
        <shortName evidence="8">GlyRS</shortName>
    </alternativeName>
</protein>
<evidence type="ECO:0000256" key="6">
    <source>
        <dbReference type="ARBA" id="ARBA00023146"/>
    </source>
</evidence>
<dbReference type="PANTHER" id="PTHR30075:SF2">
    <property type="entry name" value="GLYCINE--TRNA LIGASE, CHLOROPLASTIC_MITOCHONDRIAL 2"/>
    <property type="match status" value="1"/>
</dbReference>
<dbReference type="NCBIfam" id="TIGR00211">
    <property type="entry name" value="glyS"/>
    <property type="match status" value="1"/>
</dbReference>
<evidence type="ECO:0000313" key="9">
    <source>
        <dbReference type="EMBL" id="GDZ82980.1"/>
    </source>
</evidence>
<evidence type="ECO:0000256" key="5">
    <source>
        <dbReference type="ARBA" id="ARBA00022917"/>
    </source>
</evidence>